<evidence type="ECO:0000313" key="9">
    <source>
        <dbReference type="Proteomes" id="UP000196368"/>
    </source>
</evidence>
<dbReference type="Pfam" id="PF01554">
    <property type="entry name" value="MatE"/>
    <property type="match status" value="2"/>
</dbReference>
<dbReference type="InterPro" id="IPR048279">
    <property type="entry name" value="MdtK-like"/>
</dbReference>
<dbReference type="GO" id="GO:0042910">
    <property type="term" value="F:xenobiotic transmembrane transporter activity"/>
    <property type="evidence" value="ECO:0007669"/>
    <property type="project" value="InterPro"/>
</dbReference>
<evidence type="ECO:0000256" key="4">
    <source>
        <dbReference type="ARBA" id="ARBA00022692"/>
    </source>
</evidence>
<keyword evidence="5 7" id="KW-1133">Transmembrane helix</keyword>
<dbReference type="GO" id="GO:0015297">
    <property type="term" value="F:antiporter activity"/>
    <property type="evidence" value="ECO:0007669"/>
    <property type="project" value="InterPro"/>
</dbReference>
<dbReference type="PANTHER" id="PTHR42925:SF1">
    <property type="entry name" value="VIRULENCE FACTOR MVIN"/>
    <property type="match status" value="1"/>
</dbReference>
<evidence type="ECO:0000256" key="1">
    <source>
        <dbReference type="ARBA" id="ARBA00004651"/>
    </source>
</evidence>
<feature type="transmembrane region" description="Helical" evidence="7">
    <location>
        <begin position="197"/>
        <end position="220"/>
    </location>
</feature>
<keyword evidence="9" id="KW-1185">Reference proteome</keyword>
<comment type="caution">
    <text evidence="8">The sequence shown here is derived from an EMBL/GenBank/DDBJ whole genome shotgun (WGS) entry which is preliminary data.</text>
</comment>
<evidence type="ECO:0000313" key="8">
    <source>
        <dbReference type="EMBL" id="OUO56885.1"/>
    </source>
</evidence>
<dbReference type="RefSeq" id="WP_087287915.1">
    <property type="nucleotide sequence ID" value="NZ_NFJD01000002.1"/>
</dbReference>
<gene>
    <name evidence="8" type="ORF">B5F75_03310</name>
</gene>
<evidence type="ECO:0000256" key="2">
    <source>
        <dbReference type="ARBA" id="ARBA00022448"/>
    </source>
</evidence>
<name>A0A1Y4DDD4_9BACT</name>
<dbReference type="EMBL" id="NFJD01000002">
    <property type="protein sequence ID" value="OUO56885.1"/>
    <property type="molecule type" value="Genomic_DNA"/>
</dbReference>
<evidence type="ECO:0000256" key="3">
    <source>
        <dbReference type="ARBA" id="ARBA00022475"/>
    </source>
</evidence>
<feature type="transmembrane region" description="Helical" evidence="7">
    <location>
        <begin position="137"/>
        <end position="158"/>
    </location>
</feature>
<dbReference type="PIRSF" id="PIRSF006603">
    <property type="entry name" value="DinF"/>
    <property type="match status" value="1"/>
</dbReference>
<keyword evidence="2" id="KW-0813">Transport</keyword>
<dbReference type="Proteomes" id="UP000196368">
    <property type="component" value="Unassembled WGS sequence"/>
</dbReference>
<feature type="transmembrane region" description="Helical" evidence="7">
    <location>
        <begin position="288"/>
        <end position="308"/>
    </location>
</feature>
<feature type="transmembrane region" description="Helical" evidence="7">
    <location>
        <begin position="63"/>
        <end position="83"/>
    </location>
</feature>
<evidence type="ECO:0000256" key="6">
    <source>
        <dbReference type="ARBA" id="ARBA00023136"/>
    </source>
</evidence>
<feature type="transmembrane region" description="Helical" evidence="7">
    <location>
        <begin position="21"/>
        <end position="43"/>
    </location>
</feature>
<organism evidence="8 9">
    <name type="scientific">Candidatus Avelusimicrobium gallicola</name>
    <dbReference type="NCBI Taxonomy" id="2562704"/>
    <lineage>
        <taxon>Bacteria</taxon>
        <taxon>Pseudomonadati</taxon>
        <taxon>Elusimicrobiota</taxon>
        <taxon>Elusimicrobia</taxon>
        <taxon>Elusimicrobiales</taxon>
        <taxon>Elusimicrobiaceae</taxon>
        <taxon>Candidatus Avelusimicrobium</taxon>
    </lineage>
</organism>
<feature type="transmembrane region" description="Helical" evidence="7">
    <location>
        <begin position="355"/>
        <end position="377"/>
    </location>
</feature>
<dbReference type="PANTHER" id="PTHR42925">
    <property type="entry name" value="MULTIDRUG AND TOXIN EFFLUX PROTEIN MATE FAMILY"/>
    <property type="match status" value="1"/>
</dbReference>
<evidence type="ECO:0000256" key="5">
    <source>
        <dbReference type="ARBA" id="ARBA00022989"/>
    </source>
</evidence>
<dbReference type="CDD" id="cd13134">
    <property type="entry name" value="MATE_like_8"/>
    <property type="match status" value="1"/>
</dbReference>
<protein>
    <submittedName>
        <fullName evidence="8">MATE family efflux transporter</fullName>
    </submittedName>
</protein>
<dbReference type="NCBIfam" id="TIGR00797">
    <property type="entry name" value="matE"/>
    <property type="match status" value="1"/>
</dbReference>
<dbReference type="InterPro" id="IPR047135">
    <property type="entry name" value="YsiQ"/>
</dbReference>
<feature type="transmembrane region" description="Helical" evidence="7">
    <location>
        <begin position="165"/>
        <end position="185"/>
    </location>
</feature>
<dbReference type="AlphaFoldDB" id="A0A1Y4DDD4"/>
<dbReference type="GO" id="GO:0005886">
    <property type="term" value="C:plasma membrane"/>
    <property type="evidence" value="ECO:0007669"/>
    <property type="project" value="UniProtKB-SubCell"/>
</dbReference>
<keyword evidence="6 7" id="KW-0472">Membrane</keyword>
<dbReference type="InterPro" id="IPR002528">
    <property type="entry name" value="MATE_fam"/>
</dbReference>
<reference evidence="9" key="1">
    <citation type="submission" date="2017-04" db="EMBL/GenBank/DDBJ databases">
        <title>Function of individual gut microbiota members based on whole genome sequencing of pure cultures obtained from chicken caecum.</title>
        <authorList>
            <person name="Medvecky M."/>
            <person name="Cejkova D."/>
            <person name="Polansky O."/>
            <person name="Karasova D."/>
            <person name="Kubasova T."/>
            <person name="Cizek A."/>
            <person name="Rychlik I."/>
        </authorList>
    </citation>
    <scope>NUCLEOTIDE SEQUENCE [LARGE SCALE GENOMIC DNA]</scope>
    <source>
        <strain evidence="9">An273</strain>
    </source>
</reference>
<dbReference type="OrthoDB" id="9806302at2"/>
<sequence>MKTKVSSKKPRKVIRRKLFNLTSPIFVETLLIMLTGTVDVFMLSRYSDETVAAGGVVNQLLNLVFILYGITTLGTSVLCAQYLGAKQKKNVAQVIGVSLLANLLMGLLVSAGLFFLARPSLQLMGLDESLIGYGISYMKIVGGFSFLQALSMTLSAILRSHNKAYYPMFVTLLINIVNVIGNYMLIFGNFGAPRLGITGAGISTSLSRLLAVGLLAYILFSKVTAVPSLKLFKPFPWDKIKNLLTIGLPAAGEQVSYNLSQVLITYFSVMLGTAALTARTYAMSIVMFSYVFAIAIGQGAAISIGHLIGEERDNAAFSVEKYSIKLAMLVTVCISVLTALVGTDIFKLLSSNPEVISIGATVLYIDVLLEIGRAVNITSVNSLNAAGDVMYPFITGIIVMWGVATLLSYVLGIWWGWGLNGIWLAMALDENIRAVVFERRWKSRKWEDKSFTRRRA</sequence>
<keyword evidence="4 7" id="KW-0812">Transmembrane</keyword>
<feature type="transmembrane region" description="Helical" evidence="7">
    <location>
        <begin position="389"/>
        <end position="411"/>
    </location>
</feature>
<accession>A0A1Y4DDD4</accession>
<proteinExistence type="predicted"/>
<evidence type="ECO:0000256" key="7">
    <source>
        <dbReference type="SAM" id="Phobius"/>
    </source>
</evidence>
<feature type="transmembrane region" description="Helical" evidence="7">
    <location>
        <begin position="329"/>
        <end position="349"/>
    </location>
</feature>
<keyword evidence="3" id="KW-1003">Cell membrane</keyword>
<comment type="subcellular location">
    <subcellularLocation>
        <location evidence="1">Cell membrane</location>
        <topology evidence="1">Multi-pass membrane protein</topology>
    </subcellularLocation>
</comment>
<feature type="transmembrane region" description="Helical" evidence="7">
    <location>
        <begin position="95"/>
        <end position="117"/>
    </location>
</feature>